<dbReference type="OrthoDB" id="7830101at2"/>
<dbReference type="InterPro" id="IPR018637">
    <property type="entry name" value="DUF2059"/>
</dbReference>
<feature type="chain" id="PRO_5015354644" description="DUF2059 domain-containing protein" evidence="1">
    <location>
        <begin position="28"/>
        <end position="279"/>
    </location>
</feature>
<dbReference type="AlphaFoldDB" id="A0A2R8BEV9"/>
<name>A0A2R8BEV9_9RHOB</name>
<keyword evidence="4" id="KW-1185">Reference proteome</keyword>
<accession>A0A2R8BEV9</accession>
<proteinExistence type="predicted"/>
<dbReference type="Proteomes" id="UP000244880">
    <property type="component" value="Unassembled WGS sequence"/>
</dbReference>
<dbReference type="Pfam" id="PF09832">
    <property type="entry name" value="DUF2059"/>
    <property type="match status" value="1"/>
</dbReference>
<reference evidence="3 4" key="1">
    <citation type="submission" date="2018-03" db="EMBL/GenBank/DDBJ databases">
        <authorList>
            <person name="Keele B.F."/>
        </authorList>
    </citation>
    <scope>NUCLEOTIDE SEQUENCE [LARGE SCALE GENOMIC DNA]</scope>
    <source>
        <strain evidence="3 4">CECT 8599</strain>
    </source>
</reference>
<organism evidence="3 4">
    <name type="scientific">Ascidiaceihabitans donghaensis</name>
    <dbReference type="NCBI Taxonomy" id="1510460"/>
    <lineage>
        <taxon>Bacteria</taxon>
        <taxon>Pseudomonadati</taxon>
        <taxon>Pseudomonadota</taxon>
        <taxon>Alphaproteobacteria</taxon>
        <taxon>Rhodobacterales</taxon>
        <taxon>Paracoccaceae</taxon>
        <taxon>Ascidiaceihabitans</taxon>
    </lineage>
</organism>
<gene>
    <name evidence="3" type="ORF">ASD8599_02234</name>
</gene>
<dbReference type="RefSeq" id="WP_108828562.1">
    <property type="nucleotide sequence ID" value="NZ_OMOR01000001.1"/>
</dbReference>
<evidence type="ECO:0000256" key="1">
    <source>
        <dbReference type="SAM" id="SignalP"/>
    </source>
</evidence>
<feature type="signal peptide" evidence="1">
    <location>
        <begin position="1"/>
        <end position="27"/>
    </location>
</feature>
<keyword evidence="1" id="KW-0732">Signal</keyword>
<sequence>MHHVRLTLHRLFAALVASLCVAVAAQAADRARLQDFLEVTGFDVALESIKLSAESAPQMLGADAQDFGFQWTALTEQVFDKKIMHGLALDILGETLSDDLLNHAAAFYETDLGKRLVAVENASHLTQDDGLKSESGEDIVAGLLRIGSPRLEILKRMNQASDSAGTAVRAIQEVQVRFLMAAAAAGVVELRMDEADLREAFRADEAEMRRSLQVSALSGAAYTYQAFSDAEVETYTQALEHPDMRKVYDLMNAVQYEIMANRFEALAARMKGLQPSQEL</sequence>
<evidence type="ECO:0000259" key="2">
    <source>
        <dbReference type="Pfam" id="PF09832"/>
    </source>
</evidence>
<evidence type="ECO:0000313" key="4">
    <source>
        <dbReference type="Proteomes" id="UP000244880"/>
    </source>
</evidence>
<dbReference type="EMBL" id="OMOR01000001">
    <property type="protein sequence ID" value="SPH21482.1"/>
    <property type="molecule type" value="Genomic_DNA"/>
</dbReference>
<evidence type="ECO:0000313" key="3">
    <source>
        <dbReference type="EMBL" id="SPH21482.1"/>
    </source>
</evidence>
<feature type="domain" description="DUF2059" evidence="2">
    <location>
        <begin position="84"/>
        <end position="124"/>
    </location>
</feature>
<protein>
    <recommendedName>
        <fullName evidence="2">DUF2059 domain-containing protein</fullName>
    </recommendedName>
</protein>